<evidence type="ECO:0000313" key="4">
    <source>
        <dbReference type="Proteomes" id="UP000199183"/>
    </source>
</evidence>
<keyword evidence="2" id="KW-0812">Transmembrane</keyword>
<feature type="coiled-coil region" evidence="1">
    <location>
        <begin position="247"/>
        <end position="274"/>
    </location>
</feature>
<proteinExistence type="predicted"/>
<feature type="transmembrane region" description="Helical" evidence="2">
    <location>
        <begin position="6"/>
        <end position="27"/>
    </location>
</feature>
<evidence type="ECO:0000256" key="2">
    <source>
        <dbReference type="SAM" id="Phobius"/>
    </source>
</evidence>
<reference evidence="3 4" key="1">
    <citation type="submission" date="2016-10" db="EMBL/GenBank/DDBJ databases">
        <authorList>
            <person name="de Groot N.N."/>
        </authorList>
    </citation>
    <scope>NUCLEOTIDE SEQUENCE [LARGE SCALE GENOMIC DNA]</scope>
    <source>
        <strain evidence="3 4">DSM 21799</strain>
    </source>
</reference>
<evidence type="ECO:0000313" key="3">
    <source>
        <dbReference type="EMBL" id="SEB51172.1"/>
    </source>
</evidence>
<name>A0A1H4JZX4_9MICO</name>
<keyword evidence="1" id="KW-0175">Coiled coil</keyword>
<protein>
    <submittedName>
        <fullName evidence="3">Uncharacterized protein</fullName>
    </submittedName>
</protein>
<evidence type="ECO:0000256" key="1">
    <source>
        <dbReference type="SAM" id="Coils"/>
    </source>
</evidence>
<feature type="coiled-coil region" evidence="1">
    <location>
        <begin position="159"/>
        <end position="186"/>
    </location>
</feature>
<dbReference type="OrthoDB" id="5105562at2"/>
<gene>
    <name evidence="3" type="ORF">SAMN04489806_0923</name>
</gene>
<keyword evidence="2" id="KW-0472">Membrane</keyword>
<dbReference type="STRING" id="640635.SAMN04489806_0923"/>
<keyword evidence="4" id="KW-1185">Reference proteome</keyword>
<keyword evidence="2" id="KW-1133">Transmembrane helix</keyword>
<organism evidence="3 4">
    <name type="scientific">Paramicrobacterium humi</name>
    <dbReference type="NCBI Taxonomy" id="640635"/>
    <lineage>
        <taxon>Bacteria</taxon>
        <taxon>Bacillati</taxon>
        <taxon>Actinomycetota</taxon>
        <taxon>Actinomycetes</taxon>
        <taxon>Micrococcales</taxon>
        <taxon>Microbacteriaceae</taxon>
        <taxon>Paramicrobacterium</taxon>
    </lineage>
</organism>
<dbReference type="Proteomes" id="UP000199183">
    <property type="component" value="Unassembled WGS sequence"/>
</dbReference>
<accession>A0A1H4JZX4</accession>
<dbReference type="AlphaFoldDB" id="A0A1H4JZX4"/>
<dbReference type="EMBL" id="FNRY01000001">
    <property type="protein sequence ID" value="SEB51172.1"/>
    <property type="molecule type" value="Genomic_DNA"/>
</dbReference>
<sequence>MAGLWWVPSLVVFGTATVIAVAITLAVKASRRRAIAAGRIVDPRPESLDQLEIRAGQALVSADESVRRGAQELDFAVAQFGDDATRQFAATLESARTTLREAFRLRQRLSDEVPDTDGERRRWSERILELCEQTRNELDATTSTFDDRRAAERAAPDRLRTLTERLERVKARLRDAAELRERLGHEYAPEAFADQADAVATAKAQLLIAEGQVGHAAAATDSAVPAVPSIEAAEQAVGAAADALTALEHSAERLRAADDELVQIRERARRHADDAARVRDASELPATAREIGEAVEALRTVLDAEASHTGLRNPLAAIERVRTADDRLDEALATARTQQQRIDNAREALTGALFMARSHLETARELITANRQRVGADARTRLAEAERQLALAEAESDPVAALDAARRAARVAQDADALARYDVGPRTAPIARR</sequence>
<dbReference type="RefSeq" id="WP_091180508.1">
    <property type="nucleotide sequence ID" value="NZ_FNRY01000001.1"/>
</dbReference>